<protein>
    <recommendedName>
        <fullName evidence="3">Intracellular proteinase inhibitor BsuPI domain-containing protein</fullName>
    </recommendedName>
</protein>
<comment type="caution">
    <text evidence="1">The sequence shown here is derived from an EMBL/GenBank/DDBJ whole genome shotgun (WGS) entry which is preliminary data.</text>
</comment>
<dbReference type="Proteomes" id="UP000228921">
    <property type="component" value="Unassembled WGS sequence"/>
</dbReference>
<name>A0A2M8P3U2_9CHLR</name>
<dbReference type="AlphaFoldDB" id="A0A2M8P3U2"/>
<evidence type="ECO:0000313" key="2">
    <source>
        <dbReference type="Proteomes" id="UP000228921"/>
    </source>
</evidence>
<organism evidence="1 2">
    <name type="scientific">Candidatus Thermofonsia Clade 1 bacterium</name>
    <dbReference type="NCBI Taxonomy" id="2364210"/>
    <lineage>
        <taxon>Bacteria</taxon>
        <taxon>Bacillati</taxon>
        <taxon>Chloroflexota</taxon>
        <taxon>Candidatus Thermofontia</taxon>
        <taxon>Candidatus Thermofonsia Clade 1</taxon>
    </lineage>
</organism>
<accession>A0A2M8P3U2</accession>
<sequence length="107" mass="11903">MSITALGTRLSDSGQLANTQPPFRAPVTRLYFAVRAENVQNGVLWRRELWHDGALMQAATFLWGMRSDGQAVFFFGQAEGFPAGSYEIRLYLGMGESPAARATFRIE</sequence>
<proteinExistence type="predicted"/>
<reference evidence="1 2" key="1">
    <citation type="submission" date="2017-11" db="EMBL/GenBank/DDBJ databases">
        <title>Evolution of Phototrophy in the Chloroflexi Phylum Driven by Horizontal Gene Transfer.</title>
        <authorList>
            <person name="Ward L.M."/>
            <person name="Hemp J."/>
            <person name="Shih P.M."/>
            <person name="Mcglynn S.E."/>
            <person name="Fischer W."/>
        </authorList>
    </citation>
    <scope>NUCLEOTIDE SEQUENCE [LARGE SCALE GENOMIC DNA]</scope>
    <source>
        <strain evidence="1">CP2_2F</strain>
    </source>
</reference>
<dbReference type="EMBL" id="PGTK01000001">
    <property type="protein sequence ID" value="PJF32215.1"/>
    <property type="molecule type" value="Genomic_DNA"/>
</dbReference>
<evidence type="ECO:0000313" key="1">
    <source>
        <dbReference type="EMBL" id="PJF32215.1"/>
    </source>
</evidence>
<evidence type="ECO:0008006" key="3">
    <source>
        <dbReference type="Google" id="ProtNLM"/>
    </source>
</evidence>
<gene>
    <name evidence="1" type="ORF">CUN51_00895</name>
</gene>